<sequence length="375" mass="43002">MQDSEPKIALVHDHLTQDGGAERVLRVLSSLYPNAPIYTLAYKPERFDPPILGTVRTSFLNRFPFTLLPFQWLLPLMPHATEQYDLREYDIVISSVSSLAKGIITRQDAVHLCYCHTPTRYLWTEMHEYVDNLNVPVMVKKLLPLYLSRLREWDRHAADRVDQFLANSATVRQRILKYYRSDARVVFPPVDTEAFSLSDAPKTYFLAGGRIMAYKKFDLIVETFNRLRLPLKIFGSGPMVDELKAIAKDNIQFLGRVSDEEKARLYQDCIAYLNPQEEDFGITVVEAMACGRPVIAYNKGGATETIIDGKTGAFFDEQTWESLADALIRFDHTQFDPQAIRAHSEQFSHKAFTNQIQEMVSMIHSANTDTHEDRD</sequence>
<protein>
    <submittedName>
        <fullName evidence="3">Glycosyl transferase</fullName>
    </submittedName>
</protein>
<feature type="domain" description="Glycosyl transferase family 1" evidence="1">
    <location>
        <begin position="198"/>
        <end position="332"/>
    </location>
</feature>
<dbReference type="InterPro" id="IPR050194">
    <property type="entry name" value="Glycosyltransferase_grp1"/>
</dbReference>
<dbReference type="AlphaFoldDB" id="A0A2H0RM29"/>
<evidence type="ECO:0000313" key="3">
    <source>
        <dbReference type="EMBL" id="PIR47520.1"/>
    </source>
</evidence>
<dbReference type="Pfam" id="PF00534">
    <property type="entry name" value="Glycos_transf_1"/>
    <property type="match status" value="1"/>
</dbReference>
<feature type="domain" description="Glycosyltransferase subfamily 4-like N-terminal" evidence="2">
    <location>
        <begin position="19"/>
        <end position="193"/>
    </location>
</feature>
<proteinExistence type="predicted"/>
<dbReference type="EMBL" id="PCYM01000006">
    <property type="protein sequence ID" value="PIR47520.1"/>
    <property type="molecule type" value="Genomic_DNA"/>
</dbReference>
<dbReference type="InterPro" id="IPR001296">
    <property type="entry name" value="Glyco_trans_1"/>
</dbReference>
<keyword evidence="3" id="KW-0808">Transferase</keyword>
<dbReference type="SUPFAM" id="SSF53756">
    <property type="entry name" value="UDP-Glycosyltransferase/glycogen phosphorylase"/>
    <property type="match status" value="1"/>
</dbReference>
<evidence type="ECO:0000313" key="4">
    <source>
        <dbReference type="Proteomes" id="UP000230084"/>
    </source>
</evidence>
<dbReference type="Proteomes" id="UP000230084">
    <property type="component" value="Unassembled WGS sequence"/>
</dbReference>
<gene>
    <name evidence="3" type="ORF">COV06_03655</name>
</gene>
<dbReference type="PANTHER" id="PTHR45947:SF3">
    <property type="entry name" value="SULFOQUINOVOSYL TRANSFERASE SQD2"/>
    <property type="match status" value="1"/>
</dbReference>
<organism evidence="3 4">
    <name type="scientific">Candidatus Uhrbacteria bacterium CG10_big_fil_rev_8_21_14_0_10_50_16</name>
    <dbReference type="NCBI Taxonomy" id="1975039"/>
    <lineage>
        <taxon>Bacteria</taxon>
        <taxon>Candidatus Uhriibacteriota</taxon>
    </lineage>
</organism>
<accession>A0A2H0RM29</accession>
<name>A0A2H0RM29_9BACT</name>
<comment type="caution">
    <text evidence="3">The sequence shown here is derived from an EMBL/GenBank/DDBJ whole genome shotgun (WGS) entry which is preliminary data.</text>
</comment>
<dbReference type="PANTHER" id="PTHR45947">
    <property type="entry name" value="SULFOQUINOVOSYL TRANSFERASE SQD2"/>
    <property type="match status" value="1"/>
</dbReference>
<reference evidence="3 4" key="1">
    <citation type="submission" date="2017-09" db="EMBL/GenBank/DDBJ databases">
        <title>Depth-based differentiation of microbial function through sediment-hosted aquifers and enrichment of novel symbionts in the deep terrestrial subsurface.</title>
        <authorList>
            <person name="Probst A.J."/>
            <person name="Ladd B."/>
            <person name="Jarett J.K."/>
            <person name="Geller-Mcgrath D.E."/>
            <person name="Sieber C.M."/>
            <person name="Emerson J.B."/>
            <person name="Anantharaman K."/>
            <person name="Thomas B.C."/>
            <person name="Malmstrom R."/>
            <person name="Stieglmeier M."/>
            <person name="Klingl A."/>
            <person name="Woyke T."/>
            <person name="Ryan C.M."/>
            <person name="Banfield J.F."/>
        </authorList>
    </citation>
    <scope>NUCLEOTIDE SEQUENCE [LARGE SCALE GENOMIC DNA]</scope>
    <source>
        <strain evidence="3">CG10_big_fil_rev_8_21_14_0_10_50_16</strain>
    </source>
</reference>
<dbReference type="InterPro" id="IPR028098">
    <property type="entry name" value="Glyco_trans_4-like_N"/>
</dbReference>
<dbReference type="GO" id="GO:0016757">
    <property type="term" value="F:glycosyltransferase activity"/>
    <property type="evidence" value="ECO:0007669"/>
    <property type="project" value="InterPro"/>
</dbReference>
<dbReference type="Pfam" id="PF13439">
    <property type="entry name" value="Glyco_transf_4"/>
    <property type="match status" value="1"/>
</dbReference>
<dbReference type="Gene3D" id="3.40.50.2000">
    <property type="entry name" value="Glycogen Phosphorylase B"/>
    <property type="match status" value="2"/>
</dbReference>
<evidence type="ECO:0000259" key="2">
    <source>
        <dbReference type="Pfam" id="PF13439"/>
    </source>
</evidence>
<evidence type="ECO:0000259" key="1">
    <source>
        <dbReference type="Pfam" id="PF00534"/>
    </source>
</evidence>